<dbReference type="SMART" id="SM01043">
    <property type="entry name" value="BTAD"/>
    <property type="match status" value="1"/>
</dbReference>
<protein>
    <submittedName>
        <fullName evidence="2">BTAD domain-containing putative transcriptional regulator</fullName>
    </submittedName>
</protein>
<dbReference type="InterPro" id="IPR051677">
    <property type="entry name" value="AfsR-DnrI-RedD_regulator"/>
</dbReference>
<comment type="caution">
    <text evidence="2">The sequence shown here is derived from an EMBL/GenBank/DDBJ whole genome shotgun (WGS) entry which is preliminary data.</text>
</comment>
<name>A0ABU8XCH1_9BURK</name>
<dbReference type="Gene3D" id="1.10.10.10">
    <property type="entry name" value="Winged helix-like DNA-binding domain superfamily/Winged helix DNA-binding domain"/>
    <property type="match status" value="1"/>
</dbReference>
<dbReference type="InterPro" id="IPR005158">
    <property type="entry name" value="BTAD"/>
</dbReference>
<evidence type="ECO:0000313" key="2">
    <source>
        <dbReference type="EMBL" id="MEJ8856760.1"/>
    </source>
</evidence>
<dbReference type="InterPro" id="IPR011990">
    <property type="entry name" value="TPR-like_helical_dom_sf"/>
</dbReference>
<dbReference type="Pfam" id="PF03704">
    <property type="entry name" value="BTAD"/>
    <property type="match status" value="1"/>
</dbReference>
<dbReference type="PANTHER" id="PTHR35807:SF3">
    <property type="entry name" value="BLL5740 PROTEIN"/>
    <property type="match status" value="1"/>
</dbReference>
<dbReference type="EMBL" id="JBBKZS010000008">
    <property type="protein sequence ID" value="MEJ8856760.1"/>
    <property type="molecule type" value="Genomic_DNA"/>
</dbReference>
<reference evidence="2 3" key="1">
    <citation type="submission" date="2024-03" db="EMBL/GenBank/DDBJ databases">
        <title>Novel species of the genus Variovorax.</title>
        <authorList>
            <person name="Liu Q."/>
            <person name="Xin Y.-H."/>
        </authorList>
    </citation>
    <scope>NUCLEOTIDE SEQUENCE [LARGE SCALE GENOMIC DNA]</scope>
    <source>
        <strain evidence="2 3">KACC 18901</strain>
    </source>
</reference>
<evidence type="ECO:0000313" key="3">
    <source>
        <dbReference type="Proteomes" id="UP001367030"/>
    </source>
</evidence>
<sequence length="606" mass="63896">MGLAIQLLGTPRVVRDGEPLPGARGNKVWGLLAFLVRSPSPVSRKHLASLLFEDAEDPLAALRWNLSELRRLLSDDALRGDPLSLSLEDPASYVDVDVVSRGRWDEALNMPGLGRELLEGISFASSPSFDVWLSTQRRHLQATSEAVLREAALARLAAGAAIEATDLAARLVGLNPLDENFQALLVRSLAAAGDGVGASRQVAACRALFMRELGVAPGATLEAAMRTVTALPTAPPATGRMAAMAQLEAGEAAISGGVLEAGLQCLRRAIVEADATGDPVLRARTRVALGSALVHAARGRDEEGATALHEALGVGEEASPALAAAACRELGYVEFLRGRYERALPWLRRAAALAGSDRGEQARILTVHGSALSDMAHYTHATALLSEAASLAAEIGDQKQIAYATSMIGRSYLLQGELAAAAEVIDIAVAKAQRHWTAFVPWPQSLRAEIDLMNGDVDAAADRLEHAFALGCQLGDPCWEGIAGRGRGRVAIARGETERAVEILTDAIARSVRLPDAYLWGKGYALDVLCALAVDLGLPQAAGWIEEMQRLAARSGMRELTMRAHLHRAALGDHASGSAAALLAEEIGNPVLLALATPVATLLGRC</sequence>
<feature type="domain" description="Bacterial transcriptional activator" evidence="1">
    <location>
        <begin position="94"/>
        <end position="229"/>
    </location>
</feature>
<dbReference type="RefSeq" id="WP_340336835.1">
    <property type="nucleotide sequence ID" value="NZ_JBBKZS010000008.1"/>
</dbReference>
<proteinExistence type="predicted"/>
<gene>
    <name evidence="2" type="ORF">WKW79_19455</name>
</gene>
<accession>A0ABU8XCH1</accession>
<evidence type="ECO:0000259" key="1">
    <source>
        <dbReference type="SMART" id="SM01043"/>
    </source>
</evidence>
<dbReference type="Proteomes" id="UP001367030">
    <property type="component" value="Unassembled WGS sequence"/>
</dbReference>
<organism evidence="2 3">
    <name type="scientific">Variovorax robiniae</name>
    <dbReference type="NCBI Taxonomy" id="1836199"/>
    <lineage>
        <taxon>Bacteria</taxon>
        <taxon>Pseudomonadati</taxon>
        <taxon>Pseudomonadota</taxon>
        <taxon>Betaproteobacteria</taxon>
        <taxon>Burkholderiales</taxon>
        <taxon>Comamonadaceae</taxon>
        <taxon>Variovorax</taxon>
    </lineage>
</organism>
<dbReference type="InterPro" id="IPR036388">
    <property type="entry name" value="WH-like_DNA-bd_sf"/>
</dbReference>
<dbReference type="Gene3D" id="1.25.40.10">
    <property type="entry name" value="Tetratricopeptide repeat domain"/>
    <property type="match status" value="2"/>
</dbReference>
<dbReference type="PANTHER" id="PTHR35807">
    <property type="entry name" value="TRANSCRIPTIONAL REGULATOR REDD-RELATED"/>
    <property type="match status" value="1"/>
</dbReference>
<dbReference type="SUPFAM" id="SSF48452">
    <property type="entry name" value="TPR-like"/>
    <property type="match status" value="3"/>
</dbReference>
<dbReference type="SMART" id="SM00028">
    <property type="entry name" value="TPR"/>
    <property type="match status" value="2"/>
</dbReference>
<keyword evidence="3" id="KW-1185">Reference proteome</keyword>
<dbReference type="InterPro" id="IPR019734">
    <property type="entry name" value="TPR_rpt"/>
</dbReference>